<accession>A0A0A8Z6L2</accession>
<reference evidence="1" key="2">
    <citation type="journal article" date="2015" name="Data Brief">
        <title>Shoot transcriptome of the giant reed, Arundo donax.</title>
        <authorList>
            <person name="Barrero R.A."/>
            <person name="Guerrero F.D."/>
            <person name="Moolhuijzen P."/>
            <person name="Goolsby J.A."/>
            <person name="Tidwell J."/>
            <person name="Bellgard S.E."/>
            <person name="Bellgard M.I."/>
        </authorList>
    </citation>
    <scope>NUCLEOTIDE SEQUENCE</scope>
    <source>
        <tissue evidence="1">Shoot tissue taken approximately 20 cm above the soil surface</tissue>
    </source>
</reference>
<proteinExistence type="predicted"/>
<dbReference type="EMBL" id="GBRH01265495">
    <property type="protein sequence ID" value="JAD32400.1"/>
    <property type="molecule type" value="Transcribed_RNA"/>
</dbReference>
<reference evidence="1" key="1">
    <citation type="submission" date="2014-09" db="EMBL/GenBank/DDBJ databases">
        <authorList>
            <person name="Magalhaes I.L.F."/>
            <person name="Oliveira U."/>
            <person name="Santos F.R."/>
            <person name="Vidigal T.H.D.A."/>
            <person name="Brescovit A.D."/>
            <person name="Santos A.J."/>
        </authorList>
    </citation>
    <scope>NUCLEOTIDE SEQUENCE</scope>
    <source>
        <tissue evidence="1">Shoot tissue taken approximately 20 cm above the soil surface</tissue>
    </source>
</reference>
<name>A0A0A8Z6L2_ARUDO</name>
<protein>
    <submittedName>
        <fullName evidence="1">Uncharacterized protein</fullName>
    </submittedName>
</protein>
<organism evidence="1">
    <name type="scientific">Arundo donax</name>
    <name type="common">Giant reed</name>
    <name type="synonym">Donax arundinaceus</name>
    <dbReference type="NCBI Taxonomy" id="35708"/>
    <lineage>
        <taxon>Eukaryota</taxon>
        <taxon>Viridiplantae</taxon>
        <taxon>Streptophyta</taxon>
        <taxon>Embryophyta</taxon>
        <taxon>Tracheophyta</taxon>
        <taxon>Spermatophyta</taxon>
        <taxon>Magnoliopsida</taxon>
        <taxon>Liliopsida</taxon>
        <taxon>Poales</taxon>
        <taxon>Poaceae</taxon>
        <taxon>PACMAD clade</taxon>
        <taxon>Arundinoideae</taxon>
        <taxon>Arundineae</taxon>
        <taxon>Arundo</taxon>
    </lineage>
</organism>
<dbReference type="AlphaFoldDB" id="A0A0A8Z6L2"/>
<sequence length="45" mass="5302">MRCSRARVRIKMRFVPCSVKMPLLTMMTVLSRLTSERLSVLFRCP</sequence>
<evidence type="ECO:0000313" key="1">
    <source>
        <dbReference type="EMBL" id="JAD32400.1"/>
    </source>
</evidence>